<accession>A0A7K3WVU4</accession>
<evidence type="ECO:0000256" key="1">
    <source>
        <dbReference type="SAM" id="SignalP"/>
    </source>
</evidence>
<proteinExistence type="predicted"/>
<keyword evidence="1" id="KW-0732">Signal</keyword>
<feature type="signal peptide" evidence="1">
    <location>
        <begin position="1"/>
        <end position="20"/>
    </location>
</feature>
<name>A0A7K3WVU4_9FLAO</name>
<dbReference type="EMBL" id="JAAGVY010000081">
    <property type="protein sequence ID" value="NEN25790.1"/>
    <property type="molecule type" value="Genomic_DNA"/>
</dbReference>
<reference evidence="2 3" key="1">
    <citation type="submission" date="2020-02" db="EMBL/GenBank/DDBJ databases">
        <title>Out from the shadows clarifying the taxonomy of the family Cryomorphaceae and related taxa by utilizing the GTDB taxonomic framework.</title>
        <authorList>
            <person name="Bowman J.P."/>
        </authorList>
    </citation>
    <scope>NUCLEOTIDE SEQUENCE [LARGE SCALE GENOMIC DNA]</scope>
    <source>
        <strain evidence="2 3">QSSC 1-22</strain>
    </source>
</reference>
<dbReference type="Proteomes" id="UP000486602">
    <property type="component" value="Unassembled WGS sequence"/>
</dbReference>
<dbReference type="RefSeq" id="WP_163287235.1">
    <property type="nucleotide sequence ID" value="NZ_JAAGVY010000081.1"/>
</dbReference>
<dbReference type="AlphaFoldDB" id="A0A7K3WVU4"/>
<protein>
    <recommendedName>
        <fullName evidence="4">Nuclear transport factor 2 family protein</fullName>
    </recommendedName>
</protein>
<sequence length="303" mass="33983">MKIRTIATVLFAIITLSGFAQFPLQGAGDKDFQALFTSKVYVTKTGDSNMDKAMENAFKNYWKITDYEMISGGDLEEMIQDESKFFLASVEVTLESSNSTIKDRTNKYLILTRGGYKNIDKVKAQNWIFALPMDIWGAESEITDMAYRIEPTIKMMNNAIQSIKTTEAKVSAGKSAANFMEELYAGKSVLLKGKTLLINESHVKPEGWKPQSFVLNADEVIYRSSATKSEIEEVYPNKFEIVDKQTFSESIANHRAGTAVVIPVAFSNLIFYVIDTETYECLYYGFQTSGLSLKSKSYAAIVE</sequence>
<organism evidence="2 3">
    <name type="scientific">Cryomorpha ignava</name>
    <dbReference type="NCBI Taxonomy" id="101383"/>
    <lineage>
        <taxon>Bacteria</taxon>
        <taxon>Pseudomonadati</taxon>
        <taxon>Bacteroidota</taxon>
        <taxon>Flavobacteriia</taxon>
        <taxon>Flavobacteriales</taxon>
        <taxon>Cryomorphaceae</taxon>
        <taxon>Cryomorpha</taxon>
    </lineage>
</organism>
<keyword evidence="3" id="KW-1185">Reference proteome</keyword>
<feature type="chain" id="PRO_5029808888" description="Nuclear transport factor 2 family protein" evidence="1">
    <location>
        <begin position="21"/>
        <end position="303"/>
    </location>
</feature>
<evidence type="ECO:0000313" key="3">
    <source>
        <dbReference type="Proteomes" id="UP000486602"/>
    </source>
</evidence>
<comment type="caution">
    <text evidence="2">The sequence shown here is derived from an EMBL/GenBank/DDBJ whole genome shotgun (WGS) entry which is preliminary data.</text>
</comment>
<evidence type="ECO:0000313" key="2">
    <source>
        <dbReference type="EMBL" id="NEN25790.1"/>
    </source>
</evidence>
<evidence type="ECO:0008006" key="4">
    <source>
        <dbReference type="Google" id="ProtNLM"/>
    </source>
</evidence>
<gene>
    <name evidence="2" type="ORF">G3O08_20075</name>
</gene>